<dbReference type="HAMAP" id="MF_00538">
    <property type="entry name" value="Flippase_ArnF"/>
    <property type="match status" value="1"/>
</dbReference>
<dbReference type="NCBIfam" id="NF002816">
    <property type="entry name" value="PRK02971.1-2"/>
    <property type="match status" value="1"/>
</dbReference>
<dbReference type="UniPathway" id="UPA00030"/>
<dbReference type="InterPro" id="IPR000620">
    <property type="entry name" value="EamA_dom"/>
</dbReference>
<dbReference type="RefSeq" id="WP_025801278.1">
    <property type="nucleotide sequence ID" value="NZ_CP009706.1"/>
</dbReference>
<dbReference type="HOGENOM" id="CLU_131462_1_0_6"/>
<evidence type="ECO:0000256" key="10">
    <source>
        <dbReference type="ARBA" id="ARBA00023098"/>
    </source>
</evidence>
<sequence length="142" mass="15280">MKKGYVWAACSIVLVSVAQVLMKSGMADIPIISSLEIEPLTLLIAYAAPLLVVSLGILGYVLSMVCWFCALRYLPLSRAYPLLSLSYALVYVAAIALPWLNETVSWTKTAGVIAILAGVWLITSGKQDTPHPQEQGVEAKGD</sequence>
<dbReference type="AlphaFoldDB" id="A0A097R246"/>
<keyword evidence="8 12" id="KW-0448">Lipopolysaccharide biosynthesis</keyword>
<evidence type="ECO:0000256" key="6">
    <source>
        <dbReference type="ARBA" id="ARBA00022556"/>
    </source>
</evidence>
<dbReference type="InterPro" id="IPR037185">
    <property type="entry name" value="EmrE-like"/>
</dbReference>
<dbReference type="KEGG" id="hav:AT03_10645"/>
<name>A0A097R246_HAFAL</name>
<organism evidence="14 15">
    <name type="scientific">Hafnia alvei FB1</name>
    <dbReference type="NCBI Taxonomy" id="1453496"/>
    <lineage>
        <taxon>Bacteria</taxon>
        <taxon>Pseudomonadati</taxon>
        <taxon>Pseudomonadota</taxon>
        <taxon>Gammaproteobacteria</taxon>
        <taxon>Enterobacterales</taxon>
        <taxon>Hafniaceae</taxon>
        <taxon>Hafnia</taxon>
    </lineage>
</organism>
<dbReference type="InterPro" id="IPR022832">
    <property type="entry name" value="Flippase_ArnF"/>
</dbReference>
<dbReference type="EMBL" id="CP009706">
    <property type="protein sequence ID" value="AIU72791.1"/>
    <property type="molecule type" value="Genomic_DNA"/>
</dbReference>
<dbReference type="GO" id="GO:0005886">
    <property type="term" value="C:plasma membrane"/>
    <property type="evidence" value="ECO:0007669"/>
    <property type="project" value="UniProtKB-SubCell"/>
</dbReference>
<keyword evidence="5 12" id="KW-0997">Cell inner membrane</keyword>
<dbReference type="PANTHER" id="PTHR30561:SF9">
    <property type="entry name" value="4-AMINO-4-DEOXY-L-ARABINOSE-PHOSPHOUNDECAPRENOL FLIPPASE SUBUNIT ARNF-RELATED"/>
    <property type="match status" value="1"/>
</dbReference>
<gene>
    <name evidence="12" type="primary">arnF</name>
    <name evidence="14" type="ORF">AT03_10645</name>
</gene>
<evidence type="ECO:0000256" key="5">
    <source>
        <dbReference type="ARBA" id="ARBA00022519"/>
    </source>
</evidence>
<dbReference type="GO" id="GO:0009245">
    <property type="term" value="P:lipid A biosynthetic process"/>
    <property type="evidence" value="ECO:0007669"/>
    <property type="project" value="UniProtKB-UniRule"/>
</dbReference>
<dbReference type="eggNOG" id="COG2076">
    <property type="taxonomic scope" value="Bacteria"/>
</dbReference>
<dbReference type="SUPFAM" id="SSF103481">
    <property type="entry name" value="Multidrug resistance efflux transporter EmrE"/>
    <property type="match status" value="1"/>
</dbReference>
<comment type="pathway">
    <text evidence="12">Bacterial outer membrane biogenesis; lipopolysaccharide biosynthesis.</text>
</comment>
<feature type="domain" description="EamA" evidence="13">
    <location>
        <begin position="10"/>
        <end position="123"/>
    </location>
</feature>
<comment type="caution">
    <text evidence="12">Lacks conserved residue(s) required for the propagation of feature annotation.</text>
</comment>
<feature type="transmembrane region" description="Helical" evidence="12">
    <location>
        <begin position="106"/>
        <end position="123"/>
    </location>
</feature>
<dbReference type="Gene3D" id="1.10.3730.20">
    <property type="match status" value="1"/>
</dbReference>
<evidence type="ECO:0000313" key="14">
    <source>
        <dbReference type="EMBL" id="AIU72791.1"/>
    </source>
</evidence>
<proteinExistence type="inferred from homology"/>
<keyword evidence="3 12" id="KW-1003">Cell membrane</keyword>
<evidence type="ECO:0000256" key="8">
    <source>
        <dbReference type="ARBA" id="ARBA00022985"/>
    </source>
</evidence>
<keyword evidence="4 12" id="KW-0444">Lipid biosynthesis</keyword>
<protein>
    <recommendedName>
        <fullName evidence="12">Probable 4-amino-4-deoxy-L-arabinose-phosphoundecaprenol flippase subunit ArnF</fullName>
        <shortName evidence="12">L-Ara4N-phosphoundecaprenol flippase subunit ArnF</shortName>
    </recommendedName>
    <alternativeName>
        <fullName evidence="12">Undecaprenyl phosphate-aminoarabinose flippase subunit ArnF</fullName>
    </alternativeName>
</protein>
<keyword evidence="15" id="KW-1185">Reference proteome</keyword>
<dbReference type="PANTHER" id="PTHR30561">
    <property type="entry name" value="SMR FAMILY PROTON-DEPENDENT DRUG EFFLUX TRANSPORTER SUGE"/>
    <property type="match status" value="1"/>
</dbReference>
<keyword evidence="2 12" id="KW-0813">Transport</keyword>
<evidence type="ECO:0000256" key="3">
    <source>
        <dbReference type="ARBA" id="ARBA00022475"/>
    </source>
</evidence>
<evidence type="ECO:0000313" key="15">
    <source>
        <dbReference type="Proteomes" id="UP000029986"/>
    </source>
</evidence>
<dbReference type="GO" id="GO:0009103">
    <property type="term" value="P:lipopolysaccharide biosynthetic process"/>
    <property type="evidence" value="ECO:0007669"/>
    <property type="project" value="UniProtKB-UniRule"/>
</dbReference>
<dbReference type="InterPro" id="IPR000390">
    <property type="entry name" value="Small_drug/metabolite_transptr"/>
</dbReference>
<dbReference type="GO" id="GO:1901505">
    <property type="term" value="F:carbohydrate derivative transmembrane transporter activity"/>
    <property type="evidence" value="ECO:0007669"/>
    <property type="project" value="InterPro"/>
</dbReference>
<evidence type="ECO:0000256" key="1">
    <source>
        <dbReference type="ARBA" id="ARBA00004651"/>
    </source>
</evidence>
<evidence type="ECO:0000259" key="13">
    <source>
        <dbReference type="Pfam" id="PF00892"/>
    </source>
</evidence>
<evidence type="ECO:0000256" key="11">
    <source>
        <dbReference type="ARBA" id="ARBA00023136"/>
    </source>
</evidence>
<feature type="transmembrane region" description="Helical" evidence="12">
    <location>
        <begin position="43"/>
        <end position="70"/>
    </location>
</feature>
<evidence type="ECO:0000256" key="9">
    <source>
        <dbReference type="ARBA" id="ARBA00022989"/>
    </source>
</evidence>
<evidence type="ECO:0000256" key="7">
    <source>
        <dbReference type="ARBA" id="ARBA00022692"/>
    </source>
</evidence>
<accession>A0A097R246</accession>
<dbReference type="OrthoDB" id="5592809at2"/>
<dbReference type="Proteomes" id="UP000029986">
    <property type="component" value="Chromosome"/>
</dbReference>
<keyword evidence="6 12" id="KW-0441">Lipid A biosynthesis</keyword>
<keyword evidence="9 12" id="KW-1133">Transmembrane helix</keyword>
<reference evidence="14 15" key="1">
    <citation type="journal article" date="2014" name="Gut Pathog.">
        <title>Gene clusters of Hafnia alvei strain FB1 important in survival and pathogenesis: a draft genome perspective.</title>
        <authorList>
            <person name="Tan J.Y."/>
            <person name="Yin W.F."/>
            <person name="Chan K.G."/>
        </authorList>
    </citation>
    <scope>NUCLEOTIDE SEQUENCE [LARGE SCALE GENOMIC DNA]</scope>
    <source>
        <strain evidence="14 15">FB1</strain>
    </source>
</reference>
<comment type="similarity">
    <text evidence="12">Belongs to the ArnF family.</text>
</comment>
<comment type="subcellular location">
    <subcellularLocation>
        <location evidence="12">Cell inner membrane</location>
        <topology evidence="12">Multi-pass membrane protein</topology>
    </subcellularLocation>
    <subcellularLocation>
        <location evidence="1">Cell membrane</location>
        <topology evidence="1">Multi-pass membrane protein</topology>
    </subcellularLocation>
</comment>
<dbReference type="Pfam" id="PF00892">
    <property type="entry name" value="EamA"/>
    <property type="match status" value="1"/>
</dbReference>
<evidence type="ECO:0000256" key="2">
    <source>
        <dbReference type="ARBA" id="ARBA00022448"/>
    </source>
</evidence>
<dbReference type="PATRIC" id="fig|1453496.5.peg.2139"/>
<keyword evidence="10 12" id="KW-0443">Lipid metabolism</keyword>
<evidence type="ECO:0000256" key="4">
    <source>
        <dbReference type="ARBA" id="ARBA00022516"/>
    </source>
</evidence>
<comment type="function">
    <text evidence="12">Translocates 4-amino-4-deoxy-L-arabinose-phosphoundecaprenol (alpha-L-Ara4N-phosphoundecaprenol) from the cytoplasmic to the periplasmic side of the inner membrane.</text>
</comment>
<feature type="transmembrane region" description="Helical" evidence="12">
    <location>
        <begin position="82"/>
        <end position="100"/>
    </location>
</feature>
<keyword evidence="11 12" id="KW-0472">Membrane</keyword>
<comment type="subunit">
    <text evidence="12">Heterodimer of ArnE and ArnF.</text>
</comment>
<evidence type="ECO:0000256" key="12">
    <source>
        <dbReference type="HAMAP-Rule" id="MF_00538"/>
    </source>
</evidence>
<keyword evidence="7 12" id="KW-0812">Transmembrane</keyword>